<evidence type="ECO:0000256" key="1">
    <source>
        <dbReference type="SAM" id="MobiDB-lite"/>
    </source>
</evidence>
<dbReference type="EMBL" id="SCEB01000586">
    <property type="protein sequence ID" value="RXM98712.1"/>
    <property type="molecule type" value="Genomic_DNA"/>
</dbReference>
<dbReference type="AlphaFoldDB" id="A0A662YQD5"/>
<keyword evidence="3" id="KW-1185">Reference proteome</keyword>
<name>A0A662YQD5_ACIRT</name>
<sequence length="151" mass="16056">MRRKRNRTQGWNGDDGETRCDPGAGLAQAGGTAPHSHQGAGTHAGKRDHPVWVAAVQDPCIQITSDISQLLLQTGTLHFQGGPDITIQGNKPPPSPVRAETHLPKTANESGSMNQHTPKDEADVTSPDTNRHTPDPTYTGGQPMAGPSKHH</sequence>
<proteinExistence type="predicted"/>
<protein>
    <submittedName>
        <fullName evidence="2">Uncharacterized protein</fullName>
    </submittedName>
</protein>
<dbReference type="Proteomes" id="UP000289886">
    <property type="component" value="Unassembled WGS sequence"/>
</dbReference>
<evidence type="ECO:0000313" key="2">
    <source>
        <dbReference type="EMBL" id="RXM98712.1"/>
    </source>
</evidence>
<accession>A0A662YQD5</accession>
<reference evidence="2 3" key="1">
    <citation type="submission" date="2019-01" db="EMBL/GenBank/DDBJ databases">
        <title>Draft Genome and Complete Hox-Cluster Characterization of the Sterlet Sturgeon (Acipenser ruthenus).</title>
        <authorList>
            <person name="Wei Q."/>
        </authorList>
    </citation>
    <scope>NUCLEOTIDE SEQUENCE [LARGE SCALE GENOMIC DNA]</scope>
    <source>
        <strain evidence="2">WHYD16114868_AA</strain>
        <tissue evidence="2">Blood</tissue>
    </source>
</reference>
<feature type="region of interest" description="Disordered" evidence="1">
    <location>
        <begin position="1"/>
        <end position="46"/>
    </location>
</feature>
<comment type="caution">
    <text evidence="2">The sequence shown here is derived from an EMBL/GenBank/DDBJ whole genome shotgun (WGS) entry which is preliminary data.</text>
</comment>
<feature type="region of interest" description="Disordered" evidence="1">
    <location>
        <begin position="79"/>
        <end position="151"/>
    </location>
</feature>
<feature type="compositionally biased region" description="Polar residues" evidence="1">
    <location>
        <begin position="107"/>
        <end position="116"/>
    </location>
</feature>
<gene>
    <name evidence="2" type="ORF">EOD39_12746</name>
</gene>
<evidence type="ECO:0000313" key="3">
    <source>
        <dbReference type="Proteomes" id="UP000289886"/>
    </source>
</evidence>
<organism evidence="2 3">
    <name type="scientific">Acipenser ruthenus</name>
    <name type="common">Sterlet sturgeon</name>
    <dbReference type="NCBI Taxonomy" id="7906"/>
    <lineage>
        <taxon>Eukaryota</taxon>
        <taxon>Metazoa</taxon>
        <taxon>Chordata</taxon>
        <taxon>Craniata</taxon>
        <taxon>Vertebrata</taxon>
        <taxon>Euteleostomi</taxon>
        <taxon>Actinopterygii</taxon>
        <taxon>Chondrostei</taxon>
        <taxon>Acipenseriformes</taxon>
        <taxon>Acipenseridae</taxon>
        <taxon>Acipenser</taxon>
    </lineage>
</organism>